<keyword evidence="3" id="KW-1185">Reference proteome</keyword>
<protein>
    <recommendedName>
        <fullName evidence="4">Replication protein</fullName>
    </recommendedName>
</protein>
<evidence type="ECO:0000313" key="2">
    <source>
        <dbReference type="EMBL" id="MBF0860449.1"/>
    </source>
</evidence>
<feature type="transmembrane region" description="Helical" evidence="1">
    <location>
        <begin position="75"/>
        <end position="93"/>
    </location>
</feature>
<evidence type="ECO:0000256" key="1">
    <source>
        <dbReference type="SAM" id="Phobius"/>
    </source>
</evidence>
<proteinExistence type="predicted"/>
<comment type="caution">
    <text evidence="2">The sequence shown here is derived from an EMBL/GenBank/DDBJ whole genome shotgun (WGS) entry which is preliminary data.</text>
</comment>
<dbReference type="RefSeq" id="WP_194260938.1">
    <property type="nucleotide sequence ID" value="NZ_JABCQG010000052.1"/>
</dbReference>
<keyword evidence="1" id="KW-0472">Membrane</keyword>
<sequence length="183" mass="19740">MSDPDDTDVLGLRAFEDLKNTVQKSNKAYSDVAGKLPALAKQLEALDTKSTKAAQRVEDAAQAVTSYIKTDRRTLLISCGFGAIALVFCAGFLGDIKGSRTGYAQGFAEGQQEAKKRDALAEWAVSSPSGHMAYEMDRAGQIQAFGMCKIEGYKIRTDQKGTWCVSVSGNGLMWPVAPPDLHQ</sequence>
<evidence type="ECO:0000313" key="3">
    <source>
        <dbReference type="Proteomes" id="UP000623107"/>
    </source>
</evidence>
<gene>
    <name evidence="2" type="ORF">HKD24_14840</name>
</gene>
<name>A0ABR9Y936_9PROT</name>
<dbReference type="EMBL" id="JABCQG010000052">
    <property type="protein sequence ID" value="MBF0860449.1"/>
    <property type="molecule type" value="Genomic_DNA"/>
</dbReference>
<reference evidence="3" key="1">
    <citation type="submission" date="2020-04" db="EMBL/GenBank/DDBJ databases">
        <title>Description of novel Gluconacetobacter.</title>
        <authorList>
            <person name="Sombolestani A."/>
        </authorList>
    </citation>
    <scope>NUCLEOTIDE SEQUENCE [LARGE SCALE GENOMIC DNA]</scope>
    <source>
        <strain evidence="3">LMG 31484</strain>
    </source>
</reference>
<keyword evidence="1" id="KW-1133">Transmembrane helix</keyword>
<evidence type="ECO:0008006" key="4">
    <source>
        <dbReference type="Google" id="ProtNLM"/>
    </source>
</evidence>
<dbReference type="Proteomes" id="UP000623107">
    <property type="component" value="Unassembled WGS sequence"/>
</dbReference>
<organism evidence="2 3">
    <name type="scientific">Gluconobacter vitians</name>
    <dbReference type="NCBI Taxonomy" id="2728102"/>
    <lineage>
        <taxon>Bacteria</taxon>
        <taxon>Pseudomonadati</taxon>
        <taxon>Pseudomonadota</taxon>
        <taxon>Alphaproteobacteria</taxon>
        <taxon>Acetobacterales</taxon>
        <taxon>Acetobacteraceae</taxon>
        <taxon>Gluconobacter</taxon>
    </lineage>
</organism>
<keyword evidence="1" id="KW-0812">Transmembrane</keyword>
<reference evidence="2 3" key="2">
    <citation type="submission" date="2020-11" db="EMBL/GenBank/DDBJ databases">
        <title>Description of novel Gluconobacter species.</title>
        <authorList>
            <person name="Cleenwerck I."/>
            <person name="Cnockaert M."/>
            <person name="Borremans W."/>
            <person name="Wieme A.D."/>
            <person name="De Vuyst L."/>
            <person name="Vandamme P."/>
        </authorList>
    </citation>
    <scope>NUCLEOTIDE SEQUENCE [LARGE SCALE GENOMIC DNA]</scope>
    <source>
        <strain evidence="2 3">LMG 31484</strain>
    </source>
</reference>
<accession>A0ABR9Y936</accession>